<proteinExistence type="predicted"/>
<dbReference type="RefSeq" id="WP_284315948.1">
    <property type="nucleotide sequence ID" value="NZ_BSPC01000069.1"/>
</dbReference>
<protein>
    <recommendedName>
        <fullName evidence="3">Histidine kinase-, DNA gyrase B-, and HSP90-like ATPase</fullName>
    </recommendedName>
</protein>
<dbReference type="Gene3D" id="3.30.565.10">
    <property type="entry name" value="Histidine kinase-like ATPase, C-terminal domain"/>
    <property type="match status" value="1"/>
</dbReference>
<dbReference type="InterPro" id="IPR036890">
    <property type="entry name" value="HATPase_C_sf"/>
</dbReference>
<accession>A0ABQ6CTC1</accession>
<name>A0ABQ6CTC1_9HYPH</name>
<dbReference type="SUPFAM" id="SSF55874">
    <property type="entry name" value="ATPase domain of HSP90 chaperone/DNA topoisomerase II/histidine kinase"/>
    <property type="match status" value="1"/>
</dbReference>
<keyword evidence="2" id="KW-1185">Reference proteome</keyword>
<reference evidence="2" key="1">
    <citation type="journal article" date="2019" name="Int. J. Syst. Evol. Microbiol.">
        <title>The Global Catalogue of Microorganisms (GCM) 10K type strain sequencing project: providing services to taxonomists for standard genome sequencing and annotation.</title>
        <authorList>
            <consortium name="The Broad Institute Genomics Platform"/>
            <consortium name="The Broad Institute Genome Sequencing Center for Infectious Disease"/>
            <person name="Wu L."/>
            <person name="Ma J."/>
        </authorList>
    </citation>
    <scope>NUCLEOTIDE SEQUENCE [LARGE SCALE GENOMIC DNA]</scope>
    <source>
        <strain evidence="2">NBRC 101365</strain>
    </source>
</reference>
<sequence length="662" mass="74805">MKFDVVGRIRNMRLPDGRSALMYSIYEAVSNAIHAIEERFGTVEFSKRGVINILIDINADKTLKFIAVSDNGIGLNPRHLTSFETCDTREKQKINGRGVGRLMWTKVFNGIHVRSTYEVGLDGYKEVSFRFIPEIDESISEKEIRDSRDELMGTRIVLSDIKPDENAGITASVLTRHLCHHFFPYFIAKSMPKLSVTFGRRELDIGNYLSERVESVAEQEILIEAPKIGNIKISHVYADKNISQEFSNSILLTAQGRVVQNIEIEKKFALRGLDNGKAYVCVVGGPFLDEKVDQERAGFKATADEIDSIKDAALEAAEHFLSAHIAKIRTAQKRHVVDILEEHPQLAISVENVDGYVAGLSPSMSDEDIGKTLFTLLYRHEKRVRAQIKSIANDVASEEGTSSQKDKIDKLVQKVSDDAKRRLAEYTIKRHQIIQLARSLLKYSDEERKTYQWEKSLHEIICPMGRMLSAKDYDNHNLWLIDDLLSYYSFFASDKAMSALGIEGERKEPDLVFFNPYGFRREGTNDPVVIVEFKKPGDEALSSDPVNQVLDYVERLRSKTVKGPDGEVIMDVLDHTPFECIVICDLTVGAKKKFERSLAQNPTPDGMGYYGYSPRHNASLRVLSYAKVFRDAQIRNQSFFEKLGMLPQEVKDALSNAAQAAE</sequence>
<evidence type="ECO:0000313" key="2">
    <source>
        <dbReference type="Proteomes" id="UP001156882"/>
    </source>
</evidence>
<evidence type="ECO:0000313" key="1">
    <source>
        <dbReference type="EMBL" id="GLS23010.1"/>
    </source>
</evidence>
<dbReference type="Proteomes" id="UP001156882">
    <property type="component" value="Unassembled WGS sequence"/>
</dbReference>
<dbReference type="EMBL" id="BSPC01000069">
    <property type="protein sequence ID" value="GLS23010.1"/>
    <property type="molecule type" value="Genomic_DNA"/>
</dbReference>
<evidence type="ECO:0008006" key="3">
    <source>
        <dbReference type="Google" id="ProtNLM"/>
    </source>
</evidence>
<gene>
    <name evidence="1" type="ORF">GCM10007874_60300</name>
</gene>
<comment type="caution">
    <text evidence="1">The sequence shown here is derived from an EMBL/GenBank/DDBJ whole genome shotgun (WGS) entry which is preliminary data.</text>
</comment>
<organism evidence="1 2">
    <name type="scientific">Labrys miyagiensis</name>
    <dbReference type="NCBI Taxonomy" id="346912"/>
    <lineage>
        <taxon>Bacteria</taxon>
        <taxon>Pseudomonadati</taxon>
        <taxon>Pseudomonadota</taxon>
        <taxon>Alphaproteobacteria</taxon>
        <taxon>Hyphomicrobiales</taxon>
        <taxon>Xanthobacteraceae</taxon>
        <taxon>Labrys</taxon>
    </lineage>
</organism>